<keyword evidence="7" id="KW-1185">Reference proteome</keyword>
<evidence type="ECO:0000313" key="6">
    <source>
        <dbReference type="EMBL" id="KZS90954.1"/>
    </source>
</evidence>
<name>A0A164RWM2_9AGAM</name>
<dbReference type="Proteomes" id="UP000076722">
    <property type="component" value="Unassembled WGS sequence"/>
</dbReference>
<evidence type="ECO:0000256" key="1">
    <source>
        <dbReference type="ARBA" id="ARBA00022723"/>
    </source>
</evidence>
<dbReference type="GO" id="GO:0008270">
    <property type="term" value="F:zinc ion binding"/>
    <property type="evidence" value="ECO:0007669"/>
    <property type="project" value="UniProtKB-KW"/>
</dbReference>
<feature type="domain" description="MYND-type" evidence="5">
    <location>
        <begin position="7"/>
        <end position="43"/>
    </location>
</feature>
<protein>
    <recommendedName>
        <fullName evidence="5">MYND-type domain-containing protein</fullName>
    </recommendedName>
</protein>
<dbReference type="Pfam" id="PF01753">
    <property type="entry name" value="zf-MYND"/>
    <property type="match status" value="1"/>
</dbReference>
<dbReference type="InterPro" id="IPR002893">
    <property type="entry name" value="Znf_MYND"/>
</dbReference>
<dbReference type="PROSITE" id="PS50865">
    <property type="entry name" value="ZF_MYND_2"/>
    <property type="match status" value="1"/>
</dbReference>
<proteinExistence type="predicted"/>
<evidence type="ECO:0000256" key="3">
    <source>
        <dbReference type="ARBA" id="ARBA00022833"/>
    </source>
</evidence>
<dbReference type="EMBL" id="KV419418">
    <property type="protein sequence ID" value="KZS90954.1"/>
    <property type="molecule type" value="Genomic_DNA"/>
</dbReference>
<accession>A0A164RWM2</accession>
<keyword evidence="1" id="KW-0479">Metal-binding</keyword>
<dbReference type="SUPFAM" id="SSF144232">
    <property type="entry name" value="HIT/MYND zinc finger-like"/>
    <property type="match status" value="1"/>
</dbReference>
<organism evidence="6 7">
    <name type="scientific">Sistotremastrum niveocremeum HHB9708</name>
    <dbReference type="NCBI Taxonomy" id="1314777"/>
    <lineage>
        <taxon>Eukaryota</taxon>
        <taxon>Fungi</taxon>
        <taxon>Dikarya</taxon>
        <taxon>Basidiomycota</taxon>
        <taxon>Agaricomycotina</taxon>
        <taxon>Agaricomycetes</taxon>
        <taxon>Sistotremastrales</taxon>
        <taxon>Sistotremastraceae</taxon>
        <taxon>Sertulicium</taxon>
        <taxon>Sertulicium niveocremeum</taxon>
    </lineage>
</organism>
<dbReference type="STRING" id="1314777.A0A164RWM2"/>
<dbReference type="Gene3D" id="6.10.140.2220">
    <property type="match status" value="1"/>
</dbReference>
<gene>
    <name evidence="6" type="ORF">SISNIDRAFT_496839</name>
</gene>
<sequence>MPEPRPCVVCSTPTKKKCTGCAKEPYCSSKCQKEDWVAHIMECGNSGREVTSADRLMLDIKKKQIPFERYTREHYGFNFVPIDLPSQRKLPGVYAEMVTKFDVNAPMLWKWAQENSISEIIEKKYLSIPLKISLKERRLLPHYSFFLKHKSWINPNPCQGKFPQLPGEDGRILRESFRRMGGDSNEMDTSVIQTISMNWPPNRRHTCEFYFNLIAYIDPLPDMPEMHLRFGYVVCDKASAKEL</sequence>
<keyword evidence="3" id="KW-0862">Zinc</keyword>
<dbReference type="AlphaFoldDB" id="A0A164RWM2"/>
<dbReference type="OrthoDB" id="4851849at2759"/>
<reference evidence="6 7" key="1">
    <citation type="journal article" date="2016" name="Mol. Biol. Evol.">
        <title>Comparative Genomics of Early-Diverging Mushroom-Forming Fungi Provides Insights into the Origins of Lignocellulose Decay Capabilities.</title>
        <authorList>
            <person name="Nagy L.G."/>
            <person name="Riley R."/>
            <person name="Tritt A."/>
            <person name="Adam C."/>
            <person name="Daum C."/>
            <person name="Floudas D."/>
            <person name="Sun H."/>
            <person name="Yadav J.S."/>
            <person name="Pangilinan J."/>
            <person name="Larsson K.H."/>
            <person name="Matsuura K."/>
            <person name="Barry K."/>
            <person name="Labutti K."/>
            <person name="Kuo R."/>
            <person name="Ohm R.A."/>
            <person name="Bhattacharya S.S."/>
            <person name="Shirouzu T."/>
            <person name="Yoshinaga Y."/>
            <person name="Martin F.M."/>
            <person name="Grigoriev I.V."/>
            <person name="Hibbett D.S."/>
        </authorList>
    </citation>
    <scope>NUCLEOTIDE SEQUENCE [LARGE SCALE GENOMIC DNA]</scope>
    <source>
        <strain evidence="6 7">HHB9708</strain>
    </source>
</reference>
<evidence type="ECO:0000259" key="5">
    <source>
        <dbReference type="PROSITE" id="PS50865"/>
    </source>
</evidence>
<evidence type="ECO:0000256" key="2">
    <source>
        <dbReference type="ARBA" id="ARBA00022771"/>
    </source>
</evidence>
<evidence type="ECO:0000313" key="7">
    <source>
        <dbReference type="Proteomes" id="UP000076722"/>
    </source>
</evidence>
<evidence type="ECO:0000256" key="4">
    <source>
        <dbReference type="PROSITE-ProRule" id="PRU00134"/>
    </source>
</evidence>
<dbReference type="PROSITE" id="PS01360">
    <property type="entry name" value="ZF_MYND_1"/>
    <property type="match status" value="1"/>
</dbReference>
<keyword evidence="2 4" id="KW-0863">Zinc-finger</keyword>